<organism evidence="1 2">
    <name type="scientific">Pseudomonas putida</name>
    <name type="common">Arthrobacter siderocapsulatus</name>
    <dbReference type="NCBI Taxonomy" id="303"/>
    <lineage>
        <taxon>Bacteria</taxon>
        <taxon>Pseudomonadati</taxon>
        <taxon>Pseudomonadota</taxon>
        <taxon>Gammaproteobacteria</taxon>
        <taxon>Pseudomonadales</taxon>
        <taxon>Pseudomonadaceae</taxon>
        <taxon>Pseudomonas</taxon>
    </lineage>
</organism>
<dbReference type="Proteomes" id="UP000237230">
    <property type="component" value="Unassembled WGS sequence"/>
</dbReference>
<dbReference type="PANTHER" id="PTHR14905">
    <property type="entry name" value="NG37"/>
    <property type="match status" value="1"/>
</dbReference>
<accession>A0A2S3XBF6</accession>
<dbReference type="EMBL" id="MINH01000016">
    <property type="protein sequence ID" value="POG12861.1"/>
    <property type="molecule type" value="Genomic_DNA"/>
</dbReference>
<dbReference type="InterPro" id="IPR052577">
    <property type="entry name" value="VWA7"/>
</dbReference>
<reference evidence="1 2" key="1">
    <citation type="submission" date="2016-08" db="EMBL/GenBank/DDBJ databases">
        <authorList>
            <person name="Seilhamer J.J."/>
        </authorList>
    </citation>
    <scope>NUCLEOTIDE SEQUENCE [LARGE SCALE GENOMIC DNA]</scope>
    <source>
        <strain evidence="1 2">KH-21-114</strain>
    </source>
</reference>
<dbReference type="PANTHER" id="PTHR14905:SF7">
    <property type="entry name" value="VON WILLEBRAND FACTOR A DOMAIN-CONTAINING PROTEIN 7"/>
    <property type="match status" value="1"/>
</dbReference>
<evidence type="ECO:0000313" key="2">
    <source>
        <dbReference type="Proteomes" id="UP000237230"/>
    </source>
</evidence>
<comment type="caution">
    <text evidence="1">The sequence shown here is derived from an EMBL/GenBank/DDBJ whole genome shotgun (WGS) entry which is preliminary data.</text>
</comment>
<protein>
    <recommendedName>
        <fullName evidence="3">PhcA</fullName>
    </recommendedName>
</protein>
<dbReference type="Pfam" id="PF07217">
    <property type="entry name" value="Het-C"/>
    <property type="match status" value="2"/>
</dbReference>
<evidence type="ECO:0000313" key="1">
    <source>
        <dbReference type="EMBL" id="POG12861.1"/>
    </source>
</evidence>
<dbReference type="InterPro" id="IPR010816">
    <property type="entry name" value="Het-C"/>
</dbReference>
<dbReference type="AlphaFoldDB" id="A0A2S3XBF6"/>
<proteinExistence type="predicted"/>
<evidence type="ECO:0008006" key="3">
    <source>
        <dbReference type="Google" id="ProtNLM"/>
    </source>
</evidence>
<name>A0A2S3XBF6_PSEPU</name>
<gene>
    <name evidence="1" type="ORF">BGP84_01795</name>
</gene>
<reference evidence="1 2" key="2">
    <citation type="submission" date="2018-03" db="EMBL/GenBank/DDBJ databases">
        <title>Draft genome of Pseudomonas putida strain KH-21-114.</title>
        <authorList>
            <person name="Yoshizawa S."/>
            <person name="Khan N.H."/>
            <person name="Nishimura M."/>
            <person name="Chiura H.X."/>
            <person name="Ogura Y."/>
            <person name="Hayashi T."/>
            <person name="Kogure K."/>
        </authorList>
    </citation>
    <scope>NUCLEOTIDE SEQUENCE [LARGE SCALE GENOMIC DNA]</scope>
    <source>
        <strain evidence="1 2">KH-21-114</strain>
    </source>
</reference>
<sequence>MLQLQNPDQAGEIDGQPIKEKLVPTLRFGAGEGSGAEGSFGHESIERALATAGFTPEQRKAIYFGNWLRDYSQLLDPKLVRAPHETKDFPRKLSRASLTELVDLLALKEFHQLQETDEGRKAYTVNASMLGVYRPSEHIDNPLTLDEGNDPQSVDPDFEPVVGADHPLMELDGEGSKYRYFESAQAYMYQKLMDASVAGPTPEGMRYFGEGLHVLEDLFAHSNFAELSLRKTGHSDVLVWTLEKECKHKWPLVTGLFSGTDILGSVLEPIGKFLFPSDSLAYEPTHPGDRSDTERMLLILLKEHEDPKWLAALEGYLALRDQAAEQPWFNALEKTNHFAKLPIKAVSHVIDLVFQKLLTWAGDSVDDLQLLLGKDPNIDDNTHPTHSQLAKDHDTHPFHGLSVLLAQYAVEDVGRSMFQYWQGDTARDPATLAKSYFTHPAIADWQDDIVQAWAHMNGDKIREGCSNASLSERRRSYEQAAKERLKRLEESNPLSLIEDQETLTNLFPFG</sequence>